<dbReference type="EMBL" id="VSRR010000004">
    <property type="protein sequence ID" value="MPC07631.1"/>
    <property type="molecule type" value="Genomic_DNA"/>
</dbReference>
<protein>
    <submittedName>
        <fullName evidence="1">Uncharacterized protein</fullName>
    </submittedName>
</protein>
<sequence length="62" mass="6703">MVQTAAYPLTPSLLSRMNSEVACSPSLILLDNSRHTSAPNATQHSSKGRIQKTLDSLTTTIF</sequence>
<organism evidence="1 2">
    <name type="scientific">Portunus trituberculatus</name>
    <name type="common">Swimming crab</name>
    <name type="synonym">Neptunus trituberculatus</name>
    <dbReference type="NCBI Taxonomy" id="210409"/>
    <lineage>
        <taxon>Eukaryota</taxon>
        <taxon>Metazoa</taxon>
        <taxon>Ecdysozoa</taxon>
        <taxon>Arthropoda</taxon>
        <taxon>Crustacea</taxon>
        <taxon>Multicrustacea</taxon>
        <taxon>Malacostraca</taxon>
        <taxon>Eumalacostraca</taxon>
        <taxon>Eucarida</taxon>
        <taxon>Decapoda</taxon>
        <taxon>Pleocyemata</taxon>
        <taxon>Brachyura</taxon>
        <taxon>Eubrachyura</taxon>
        <taxon>Portunoidea</taxon>
        <taxon>Portunidae</taxon>
        <taxon>Portuninae</taxon>
        <taxon>Portunus</taxon>
    </lineage>
</organism>
<reference evidence="1 2" key="1">
    <citation type="submission" date="2019-05" db="EMBL/GenBank/DDBJ databases">
        <title>Another draft genome of Portunus trituberculatus and its Hox gene families provides insights of decapod evolution.</title>
        <authorList>
            <person name="Jeong J.-H."/>
            <person name="Song I."/>
            <person name="Kim S."/>
            <person name="Choi T."/>
            <person name="Kim D."/>
            <person name="Ryu S."/>
            <person name="Kim W."/>
        </authorList>
    </citation>
    <scope>NUCLEOTIDE SEQUENCE [LARGE SCALE GENOMIC DNA]</scope>
    <source>
        <tissue evidence="1">Muscle</tissue>
    </source>
</reference>
<accession>A0A5B7CFW7</accession>
<evidence type="ECO:0000313" key="2">
    <source>
        <dbReference type="Proteomes" id="UP000324222"/>
    </source>
</evidence>
<dbReference type="Proteomes" id="UP000324222">
    <property type="component" value="Unassembled WGS sequence"/>
</dbReference>
<gene>
    <name evidence="1" type="ORF">E2C01_000195</name>
</gene>
<dbReference type="AlphaFoldDB" id="A0A5B7CFW7"/>
<evidence type="ECO:0000313" key="1">
    <source>
        <dbReference type="EMBL" id="MPC07631.1"/>
    </source>
</evidence>
<keyword evidence="2" id="KW-1185">Reference proteome</keyword>
<proteinExistence type="predicted"/>
<name>A0A5B7CFW7_PORTR</name>
<comment type="caution">
    <text evidence="1">The sequence shown here is derived from an EMBL/GenBank/DDBJ whole genome shotgun (WGS) entry which is preliminary data.</text>
</comment>